<dbReference type="SUPFAM" id="SSF52799">
    <property type="entry name" value="(Phosphotyrosine protein) phosphatases II"/>
    <property type="match status" value="1"/>
</dbReference>
<dbReference type="GO" id="GO:0004439">
    <property type="term" value="F:phosphatidylinositol-4,5-bisphosphate 5-phosphatase activity"/>
    <property type="evidence" value="ECO:0007669"/>
    <property type="project" value="TreeGrafter"/>
</dbReference>
<dbReference type="OrthoDB" id="273181at2759"/>
<evidence type="ECO:0000256" key="1">
    <source>
        <dbReference type="ARBA" id="ARBA00022801"/>
    </source>
</evidence>
<dbReference type="PROSITE" id="PS50054">
    <property type="entry name" value="TYR_PHOSPHATASE_DUAL"/>
    <property type="match status" value="1"/>
</dbReference>
<keyword evidence="1" id="KW-0378">Hydrolase</keyword>
<accession>A0A1V9XQD5</accession>
<dbReference type="GO" id="GO:0004721">
    <property type="term" value="F:phosphoprotein phosphatase activity"/>
    <property type="evidence" value="ECO:0007669"/>
    <property type="project" value="UniProtKB-KW"/>
</dbReference>
<dbReference type="InterPro" id="IPR016130">
    <property type="entry name" value="Tyr_Pase_AS"/>
</dbReference>
<dbReference type="PANTHER" id="PTHR46712:SF1">
    <property type="entry name" value="PHOSPHATIDYLGLYCEROPHOSPHATASE AND PROTEIN-TYROSINE PHOSPHATASE 1"/>
    <property type="match status" value="1"/>
</dbReference>
<dbReference type="InterPro" id="IPR000340">
    <property type="entry name" value="Dual-sp_phosphatase_cat-dom"/>
</dbReference>
<evidence type="ECO:0000259" key="4">
    <source>
        <dbReference type="PROSITE" id="PS50056"/>
    </source>
</evidence>
<evidence type="ECO:0000256" key="2">
    <source>
        <dbReference type="ARBA" id="ARBA00022912"/>
    </source>
</evidence>
<evidence type="ECO:0000259" key="3">
    <source>
        <dbReference type="PROSITE" id="PS50054"/>
    </source>
</evidence>
<evidence type="ECO:0000313" key="6">
    <source>
        <dbReference type="Proteomes" id="UP000192247"/>
    </source>
</evidence>
<dbReference type="PROSITE" id="PS00383">
    <property type="entry name" value="TYR_PHOSPHATASE_1"/>
    <property type="match status" value="1"/>
</dbReference>
<dbReference type="InterPro" id="IPR029021">
    <property type="entry name" value="Prot-tyrosine_phosphatase-like"/>
</dbReference>
<dbReference type="Gene3D" id="3.90.190.10">
    <property type="entry name" value="Protein tyrosine phosphatase superfamily"/>
    <property type="match status" value="1"/>
</dbReference>
<dbReference type="PROSITE" id="PS50056">
    <property type="entry name" value="TYR_PHOSPHATASE_2"/>
    <property type="match status" value="1"/>
</dbReference>
<sequence>MNSYTECVTAVVSLYQNFELRWCANGEHWRRFEVEFLQLPTEDIFSAPDMAKLHKGVQFVLEHLRQRGTLCTVYVHCKVGRTRSATLVGCYLIERYSYTPNECIKVMQAARKQMLFEELQLVALQEYYKNYMKLAKTTSAHC</sequence>
<dbReference type="SMART" id="SM00195">
    <property type="entry name" value="DSPc"/>
    <property type="match status" value="1"/>
</dbReference>
<dbReference type="Proteomes" id="UP000192247">
    <property type="component" value="Unassembled WGS sequence"/>
</dbReference>
<reference evidence="5 6" key="1">
    <citation type="journal article" date="2017" name="Gigascience">
        <title>Draft genome of the honey bee ectoparasitic mite, Tropilaelaps mercedesae, is shaped by the parasitic life history.</title>
        <authorList>
            <person name="Dong X."/>
            <person name="Armstrong S.D."/>
            <person name="Xia D."/>
            <person name="Makepeace B.L."/>
            <person name="Darby A.C."/>
            <person name="Kadowaki T."/>
        </authorList>
    </citation>
    <scope>NUCLEOTIDE SEQUENCE [LARGE SCALE GENOMIC DNA]</scope>
    <source>
        <strain evidence="5">Wuxi-XJTLU</strain>
    </source>
</reference>
<name>A0A1V9XQD5_9ACAR</name>
<dbReference type="AlphaFoldDB" id="A0A1V9XQD5"/>
<keyword evidence="2" id="KW-0904">Protein phosphatase</keyword>
<dbReference type="InterPro" id="IPR000387">
    <property type="entry name" value="Tyr_Pase_dom"/>
</dbReference>
<protein>
    <submittedName>
        <fullName evidence="5">Protein-tyrosine phosphatase mitochondrial 1 protein-like</fullName>
    </submittedName>
</protein>
<dbReference type="PANTHER" id="PTHR46712">
    <property type="entry name" value="PHOSPHATIDYLGLYCEROPHOSPHATASE AND PROTEIN-TYROSINE PHOSPHATASE 1"/>
    <property type="match status" value="1"/>
</dbReference>
<dbReference type="InterPro" id="IPR020422">
    <property type="entry name" value="TYR_PHOSPHATASE_DUAL_dom"/>
</dbReference>
<comment type="caution">
    <text evidence="5">The sequence shown here is derived from an EMBL/GenBank/DDBJ whole genome shotgun (WGS) entry which is preliminary data.</text>
</comment>
<dbReference type="InParanoid" id="A0A1V9XQD5"/>
<evidence type="ECO:0000313" key="5">
    <source>
        <dbReference type="EMBL" id="OQR75633.1"/>
    </source>
</evidence>
<dbReference type="InterPro" id="IPR042165">
    <property type="entry name" value="PTPMT1"/>
</dbReference>
<organism evidence="5 6">
    <name type="scientific">Tropilaelaps mercedesae</name>
    <dbReference type="NCBI Taxonomy" id="418985"/>
    <lineage>
        <taxon>Eukaryota</taxon>
        <taxon>Metazoa</taxon>
        <taxon>Ecdysozoa</taxon>
        <taxon>Arthropoda</taxon>
        <taxon>Chelicerata</taxon>
        <taxon>Arachnida</taxon>
        <taxon>Acari</taxon>
        <taxon>Parasitiformes</taxon>
        <taxon>Mesostigmata</taxon>
        <taxon>Gamasina</taxon>
        <taxon>Dermanyssoidea</taxon>
        <taxon>Laelapidae</taxon>
        <taxon>Tropilaelaps</taxon>
    </lineage>
</organism>
<proteinExistence type="predicted"/>
<keyword evidence="6" id="KW-1185">Reference proteome</keyword>
<dbReference type="Pfam" id="PF00782">
    <property type="entry name" value="DSPc"/>
    <property type="match status" value="1"/>
</dbReference>
<feature type="domain" description="Tyrosine specific protein phosphatases" evidence="4">
    <location>
        <begin position="51"/>
        <end position="122"/>
    </location>
</feature>
<dbReference type="EMBL" id="MNPL01006057">
    <property type="protein sequence ID" value="OQR75633.1"/>
    <property type="molecule type" value="Genomic_DNA"/>
</dbReference>
<feature type="domain" description="Tyrosine-protein phosphatase" evidence="3">
    <location>
        <begin position="1"/>
        <end position="133"/>
    </location>
</feature>
<gene>
    <name evidence="5" type="ORF">BIW11_08291</name>
</gene>
<dbReference type="GO" id="GO:0008962">
    <property type="term" value="F:phosphatidylglycerophosphatase activity"/>
    <property type="evidence" value="ECO:0007669"/>
    <property type="project" value="TreeGrafter"/>
</dbReference>